<dbReference type="InterPro" id="IPR009936">
    <property type="entry name" value="DUF1468"/>
</dbReference>
<dbReference type="Pfam" id="PF07331">
    <property type="entry name" value="TctB"/>
    <property type="match status" value="1"/>
</dbReference>
<dbReference type="Proteomes" id="UP000557217">
    <property type="component" value="Unassembled WGS sequence"/>
</dbReference>
<protein>
    <submittedName>
        <fullName evidence="3">Putative tricarboxylic transport membrane protein</fullName>
    </submittedName>
</protein>
<dbReference type="RefSeq" id="WP_168412716.1">
    <property type="nucleotide sequence ID" value="NZ_JAAXPW010000036.1"/>
</dbReference>
<feature type="transmembrane region" description="Helical" evidence="1">
    <location>
        <begin position="89"/>
        <end position="117"/>
    </location>
</feature>
<name>A0A840PW39_URETH</name>
<evidence type="ECO:0000256" key="1">
    <source>
        <dbReference type="SAM" id="Phobius"/>
    </source>
</evidence>
<dbReference type="EMBL" id="JACHGZ010000039">
    <property type="protein sequence ID" value="MBB5150133.1"/>
    <property type="molecule type" value="Genomic_DNA"/>
</dbReference>
<evidence type="ECO:0000259" key="2">
    <source>
        <dbReference type="Pfam" id="PF07331"/>
    </source>
</evidence>
<sequence>MNLKFDKISSLVFFILGLFIFLESRKISQSTLDTAIGPGVFPAVIGIALMVLSVVLFIETIKFKKTYKIIEKETEKESNDEESQSNKKVFFIIIISTFLYILLLEKIGYVITTFLFLFVAFQTLERSKWITSFIVAALFTGTIYVGFVKILGGNLPGLPF</sequence>
<dbReference type="AlphaFoldDB" id="A0A840PW39"/>
<feature type="transmembrane region" description="Helical" evidence="1">
    <location>
        <begin position="39"/>
        <end position="58"/>
    </location>
</feature>
<keyword evidence="4" id="KW-1185">Reference proteome</keyword>
<evidence type="ECO:0000313" key="3">
    <source>
        <dbReference type="EMBL" id="MBB5150133.1"/>
    </source>
</evidence>
<comment type="caution">
    <text evidence="3">The sequence shown here is derived from an EMBL/GenBank/DDBJ whole genome shotgun (WGS) entry which is preliminary data.</text>
</comment>
<evidence type="ECO:0000313" key="4">
    <source>
        <dbReference type="Proteomes" id="UP000557217"/>
    </source>
</evidence>
<keyword evidence="1" id="KW-0812">Transmembrane</keyword>
<keyword evidence="1" id="KW-1133">Transmembrane helix</keyword>
<accession>A0A840PW39</accession>
<reference evidence="3 4" key="1">
    <citation type="submission" date="2020-08" db="EMBL/GenBank/DDBJ databases">
        <title>Genomic Encyclopedia of Type Strains, Phase IV (KMG-IV): sequencing the most valuable type-strain genomes for metagenomic binning, comparative biology and taxonomic classification.</title>
        <authorList>
            <person name="Goeker M."/>
        </authorList>
    </citation>
    <scope>NUCLEOTIDE SEQUENCE [LARGE SCALE GENOMIC DNA]</scope>
    <source>
        <strain evidence="3 4">DSM 10633</strain>
    </source>
</reference>
<gene>
    <name evidence="3" type="ORF">HNR36_002533</name>
</gene>
<keyword evidence="1" id="KW-0472">Membrane</keyword>
<feature type="transmembrane region" description="Helical" evidence="1">
    <location>
        <begin position="129"/>
        <end position="151"/>
    </location>
</feature>
<organism evidence="3 4">
    <name type="scientific">Ureibacillus thermosphaericus</name>
    <dbReference type="NCBI Taxonomy" id="51173"/>
    <lineage>
        <taxon>Bacteria</taxon>
        <taxon>Bacillati</taxon>
        <taxon>Bacillota</taxon>
        <taxon>Bacilli</taxon>
        <taxon>Bacillales</taxon>
        <taxon>Caryophanaceae</taxon>
        <taxon>Ureibacillus</taxon>
    </lineage>
</organism>
<proteinExistence type="predicted"/>
<feature type="domain" description="DUF1468" evidence="2">
    <location>
        <begin position="8"/>
        <end position="156"/>
    </location>
</feature>